<dbReference type="AlphaFoldDB" id="A0A176WJP7"/>
<protein>
    <submittedName>
        <fullName evidence="2">Uncharacterized protein</fullName>
    </submittedName>
</protein>
<accession>A0A176WJP7</accession>
<evidence type="ECO:0000313" key="3">
    <source>
        <dbReference type="Proteomes" id="UP000077202"/>
    </source>
</evidence>
<feature type="compositionally biased region" description="Basic and acidic residues" evidence="1">
    <location>
        <begin position="19"/>
        <end position="28"/>
    </location>
</feature>
<organism evidence="2 3">
    <name type="scientific">Marchantia polymorpha subsp. ruderalis</name>
    <dbReference type="NCBI Taxonomy" id="1480154"/>
    <lineage>
        <taxon>Eukaryota</taxon>
        <taxon>Viridiplantae</taxon>
        <taxon>Streptophyta</taxon>
        <taxon>Embryophyta</taxon>
        <taxon>Marchantiophyta</taxon>
        <taxon>Marchantiopsida</taxon>
        <taxon>Marchantiidae</taxon>
        <taxon>Marchantiales</taxon>
        <taxon>Marchantiaceae</taxon>
        <taxon>Marchantia</taxon>
    </lineage>
</organism>
<dbReference type="Proteomes" id="UP000077202">
    <property type="component" value="Unassembled WGS sequence"/>
</dbReference>
<keyword evidence="3" id="KW-1185">Reference proteome</keyword>
<reference evidence="2" key="1">
    <citation type="submission" date="2016-03" db="EMBL/GenBank/DDBJ databases">
        <title>Mechanisms controlling the formation of the plant cell surface in tip-growing cells are functionally conserved among land plants.</title>
        <authorList>
            <person name="Honkanen S."/>
            <person name="Jones V.A."/>
            <person name="Morieri G."/>
            <person name="Champion C."/>
            <person name="Hetherington A.J."/>
            <person name="Kelly S."/>
            <person name="Saint-Marcoux D."/>
            <person name="Proust H."/>
            <person name="Prescott H."/>
            <person name="Dolan L."/>
        </authorList>
    </citation>
    <scope>NUCLEOTIDE SEQUENCE [LARGE SCALE GENOMIC DNA]</scope>
    <source>
        <tissue evidence="2">Whole gametophyte</tissue>
    </source>
</reference>
<feature type="compositionally biased region" description="Acidic residues" evidence="1">
    <location>
        <begin position="137"/>
        <end position="153"/>
    </location>
</feature>
<proteinExistence type="predicted"/>
<evidence type="ECO:0000313" key="2">
    <source>
        <dbReference type="EMBL" id="OAE32562.1"/>
    </source>
</evidence>
<feature type="compositionally biased region" description="Basic and acidic residues" evidence="1">
    <location>
        <begin position="71"/>
        <end position="81"/>
    </location>
</feature>
<feature type="region of interest" description="Disordered" evidence="1">
    <location>
        <begin position="1"/>
        <end position="153"/>
    </location>
</feature>
<gene>
    <name evidence="2" type="ORF">AXG93_2374s1060</name>
</gene>
<feature type="compositionally biased region" description="Basic and acidic residues" evidence="1">
    <location>
        <begin position="48"/>
        <end position="58"/>
    </location>
</feature>
<sequence length="153" mass="16534">MQPPGAKSVTLPWSGERQPGPERRERWPDAGAVAYVGRPTGSPYGGRGAEKGAGERRSPLNTPTPNPNPVREAREHARGARDGCPPLGEGKPSSASKVVAGLGRSEGMAGARIQDRTNHRRIVRIGGLSKQRSMHDDDYDEEDEDEDADDDDR</sequence>
<evidence type="ECO:0000256" key="1">
    <source>
        <dbReference type="SAM" id="MobiDB-lite"/>
    </source>
</evidence>
<comment type="caution">
    <text evidence="2">The sequence shown here is derived from an EMBL/GenBank/DDBJ whole genome shotgun (WGS) entry which is preliminary data.</text>
</comment>
<dbReference type="EMBL" id="LVLJ01000784">
    <property type="protein sequence ID" value="OAE32562.1"/>
    <property type="molecule type" value="Genomic_DNA"/>
</dbReference>
<name>A0A176WJP7_MARPO</name>